<name>Q29QI4_DROME</name>
<organism evidence="1">
    <name type="scientific">Drosophila melanogaster</name>
    <name type="common">Fruit fly</name>
    <dbReference type="NCBI Taxonomy" id="7227"/>
    <lineage>
        <taxon>Eukaryota</taxon>
        <taxon>Metazoa</taxon>
        <taxon>Ecdysozoa</taxon>
        <taxon>Arthropoda</taxon>
        <taxon>Hexapoda</taxon>
        <taxon>Insecta</taxon>
        <taxon>Pterygota</taxon>
        <taxon>Neoptera</taxon>
        <taxon>Endopterygota</taxon>
        <taxon>Diptera</taxon>
        <taxon>Brachycera</taxon>
        <taxon>Muscomorpha</taxon>
        <taxon>Ephydroidea</taxon>
        <taxon>Drosophilidae</taxon>
        <taxon>Drosophila</taxon>
        <taxon>Sophophora</taxon>
    </lineage>
</organism>
<feature type="non-terminal residue" evidence="1">
    <location>
        <position position="1"/>
    </location>
</feature>
<dbReference type="EMBL" id="BT024406">
    <property type="protein sequence ID" value="ABC86468.1"/>
    <property type="molecule type" value="mRNA"/>
</dbReference>
<dbReference type="AlphaFoldDB" id="Q29QI4"/>
<proteinExistence type="evidence at transcript level"/>
<sequence>ASARKKYSEFQLESVGRMAPLHLLLHCATTLLIANALVLSPQLLGAENEAKSKVGFPIDLDDGVDGVDLPLEVEQDVAGDQSAGRSLHSMPPDWLTFDEPTPATKHRSGHKPQIILKHPTSGFHKLSAHGHRTCHVEIVSKVQGICQPMPIGSACVSDDYMDLYTDANCSSQ</sequence>
<dbReference type="OrthoDB" id="7915731at2759"/>
<protein>
    <submittedName>
        <fullName evidence="1">IP04278p</fullName>
    </submittedName>
</protein>
<dbReference type="ExpressionAtlas" id="Q29QI4">
    <property type="expression patterns" value="baseline and differential"/>
</dbReference>
<dbReference type="Bgee" id="FBgn0036835">
    <property type="expression patterns" value="Expressed in head capsule and 15 other cell types or tissues"/>
</dbReference>
<dbReference type="VEuPathDB" id="VectorBase:FBgn0036835"/>
<dbReference type="HOGENOM" id="CLU_113863_0_0_1"/>
<evidence type="ECO:0000313" key="1">
    <source>
        <dbReference type="EMBL" id="ABC86468.1"/>
    </source>
</evidence>
<accession>Q29QI4</accession>
<reference evidence="1" key="1">
    <citation type="submission" date="2006-01" db="EMBL/GenBank/DDBJ databases">
        <authorList>
            <person name="Stapleton M."/>
            <person name="Carlson J."/>
            <person name="Chavez C."/>
            <person name="Frise E."/>
            <person name="George R."/>
            <person name="Pacleb J."/>
            <person name="Park S."/>
            <person name="Wan K."/>
            <person name="Yu C."/>
            <person name="Celniker S."/>
        </authorList>
    </citation>
    <scope>NUCLEOTIDE SEQUENCE</scope>
</reference>